<feature type="binding site" evidence="7">
    <location>
        <position position="293"/>
    </location>
    <ligand>
        <name>ATP</name>
        <dbReference type="ChEBI" id="CHEBI:30616"/>
    </ligand>
</feature>
<evidence type="ECO:0000256" key="5">
    <source>
        <dbReference type="ARBA" id="ARBA00022840"/>
    </source>
</evidence>
<evidence type="ECO:0000256" key="8">
    <source>
        <dbReference type="PIRSR" id="PIRSR630616-3"/>
    </source>
</evidence>
<dbReference type="InterPro" id="IPR000719">
    <property type="entry name" value="Prot_kinase_dom"/>
</dbReference>
<name>A0A9W6BJ65_9CHLO</name>
<evidence type="ECO:0000256" key="1">
    <source>
        <dbReference type="ARBA" id="ARBA00022527"/>
    </source>
</evidence>
<keyword evidence="13" id="KW-1185">Reference proteome</keyword>
<keyword evidence="2" id="KW-0808">Transferase</keyword>
<feature type="domain" description="Protein kinase" evidence="10">
    <location>
        <begin position="150"/>
        <end position="315"/>
    </location>
</feature>
<dbReference type="EMBL" id="BRXU01000007">
    <property type="protein sequence ID" value="GLC53109.1"/>
    <property type="molecule type" value="Genomic_DNA"/>
</dbReference>
<keyword evidence="1" id="KW-0723">Serine/threonine-protein kinase</keyword>
<reference evidence="12" key="1">
    <citation type="submission" date="2022-08" db="EMBL/GenBank/DDBJ databases">
        <authorList>
            <person name="Takahashi K."/>
            <person name="Suzuki S."/>
            <person name="Kawachi M."/>
            <person name="Higashiyama T."/>
            <person name="Nozaki H."/>
        </authorList>
    </citation>
    <scope>NUCLEOTIDE SEQUENCE</scope>
    <source>
        <strain evidence="12">NIES-4479</strain>
    </source>
</reference>
<dbReference type="GO" id="GO:0005524">
    <property type="term" value="F:ATP binding"/>
    <property type="evidence" value="ECO:0007669"/>
    <property type="project" value="UniProtKB-KW"/>
</dbReference>
<reference evidence="12 13" key="2">
    <citation type="journal article" date="2023" name="Commun. Biol.">
        <title>Reorganization of the ancestral sex-determining regions during the evolution of trioecy in Pleodorina starrii.</title>
        <authorList>
            <person name="Takahashi K."/>
            <person name="Suzuki S."/>
            <person name="Kawai-Toyooka H."/>
            <person name="Yamamoto K."/>
            <person name="Hamaji T."/>
            <person name="Ootsuki R."/>
            <person name="Yamaguchi H."/>
            <person name="Kawachi M."/>
            <person name="Higashiyama T."/>
            <person name="Nozaki H."/>
        </authorList>
    </citation>
    <scope>NUCLEOTIDE SEQUENCE [LARGE SCALE GENOMIC DNA]</scope>
    <source>
        <strain evidence="12 13">NIES-4479</strain>
    </source>
</reference>
<protein>
    <recommendedName>
        <fullName evidence="10">Protein kinase domain-containing protein</fullName>
    </recommendedName>
</protein>
<keyword evidence="3 7" id="KW-0547">Nucleotide-binding</keyword>
<dbReference type="GO" id="GO:0004674">
    <property type="term" value="F:protein serine/threonine kinase activity"/>
    <property type="evidence" value="ECO:0007669"/>
    <property type="project" value="UniProtKB-KW"/>
</dbReference>
<gene>
    <name evidence="12" type="primary">PLESTB001122</name>
    <name evidence="11" type="synonym">PLESTB000079</name>
    <name evidence="11" type="ORF">PLESTB_000053100</name>
    <name evidence="12" type="ORF">PLESTB_000708700</name>
</gene>
<dbReference type="EMBL" id="BRXU01000001">
    <property type="protein sequence ID" value="GLC48047.1"/>
    <property type="molecule type" value="Genomic_DNA"/>
</dbReference>
<evidence type="ECO:0000256" key="2">
    <source>
        <dbReference type="ARBA" id="ARBA00022679"/>
    </source>
</evidence>
<dbReference type="AlphaFoldDB" id="A0A9W6BJ65"/>
<accession>A0A9W6BJ65</accession>
<evidence type="ECO:0000256" key="9">
    <source>
        <dbReference type="SAM" id="MobiDB-lite"/>
    </source>
</evidence>
<evidence type="ECO:0000313" key="11">
    <source>
        <dbReference type="EMBL" id="GLC48047.1"/>
    </source>
</evidence>
<feature type="region of interest" description="Disordered" evidence="9">
    <location>
        <begin position="48"/>
        <end position="133"/>
    </location>
</feature>
<evidence type="ECO:0000256" key="4">
    <source>
        <dbReference type="ARBA" id="ARBA00022777"/>
    </source>
</evidence>
<feature type="binding site" evidence="7">
    <location>
        <begin position="279"/>
        <end position="280"/>
    </location>
    <ligand>
        <name>ATP</name>
        <dbReference type="ChEBI" id="CHEBI:30616"/>
    </ligand>
</feature>
<feature type="compositionally biased region" description="Low complexity" evidence="9">
    <location>
        <begin position="115"/>
        <end position="133"/>
    </location>
</feature>
<evidence type="ECO:0000259" key="10">
    <source>
        <dbReference type="PROSITE" id="PS50011"/>
    </source>
</evidence>
<feature type="binding site" evidence="7">
    <location>
        <position position="179"/>
    </location>
    <ligand>
        <name>ATP</name>
        <dbReference type="ChEBI" id="CHEBI:30616"/>
    </ligand>
</feature>
<dbReference type="InterPro" id="IPR030616">
    <property type="entry name" value="Aur-like"/>
</dbReference>
<keyword evidence="5 7" id="KW-0067">ATP-binding</keyword>
<proteinExistence type="predicted"/>
<feature type="active site" description="Proton acceptor" evidence="6">
    <location>
        <position position="275"/>
    </location>
</feature>
<evidence type="ECO:0000256" key="3">
    <source>
        <dbReference type="ARBA" id="ARBA00022741"/>
    </source>
</evidence>
<feature type="compositionally biased region" description="Pro residues" evidence="9">
    <location>
        <begin position="98"/>
        <end position="110"/>
    </location>
</feature>
<feature type="compositionally biased region" description="Basic and acidic residues" evidence="9">
    <location>
        <begin position="76"/>
        <end position="86"/>
    </location>
</feature>
<dbReference type="PANTHER" id="PTHR24350">
    <property type="entry name" value="SERINE/THREONINE-PROTEIN KINASE IAL-RELATED"/>
    <property type="match status" value="1"/>
</dbReference>
<dbReference type="PROSITE" id="PS50011">
    <property type="entry name" value="PROTEIN_KINASE_DOM"/>
    <property type="match status" value="1"/>
</dbReference>
<keyword evidence="4" id="KW-0418">Kinase</keyword>
<dbReference type="SMART" id="SM00220">
    <property type="entry name" value="S_TKc"/>
    <property type="match status" value="1"/>
</dbReference>
<evidence type="ECO:0000256" key="7">
    <source>
        <dbReference type="PIRSR" id="PIRSR630616-2"/>
    </source>
</evidence>
<dbReference type="Gene3D" id="1.10.510.10">
    <property type="entry name" value="Transferase(Phosphotransferase) domain 1"/>
    <property type="match status" value="1"/>
</dbReference>
<comment type="caution">
    <text evidence="12">The sequence shown here is derived from an EMBL/GenBank/DDBJ whole genome shotgun (WGS) entry which is preliminary data.</text>
</comment>
<dbReference type="Proteomes" id="UP001165080">
    <property type="component" value="Unassembled WGS sequence"/>
</dbReference>
<sequence length="315" mass="34520">MGAASDLHLGRRPGIAASVNATEATLVVNGSSLSADLDLAPLPMEHGGACRSNTVAPRTPAGGSPPLAVVSPNASDAHRQTGDTLKRNALQQQQQQQDPPPHHPPPPPPPRHPHLQQQQQQQQQPLSSPLAASPATPAALLRPVWSLSDYLISRRLYQGANSSVYLATCRHSHLRVALKVYFLDRVPMNALHMLAREIRIHSELDHPHIIKLYGAFQEEGRLVLVQEYAAHGDLCCLHRRAAGSRMSEEQVLRLVMTPFLDALSYLHARGICHRDIKPENIFLDRDWGLKIGDFGVSIDLGEERAVTRAGTGERI</sequence>
<dbReference type="FunFam" id="3.30.200.20:FF:000042">
    <property type="entry name" value="Aurora kinase A"/>
    <property type="match status" value="1"/>
</dbReference>
<dbReference type="Pfam" id="PF00069">
    <property type="entry name" value="Pkinase"/>
    <property type="match status" value="1"/>
</dbReference>
<evidence type="ECO:0000313" key="12">
    <source>
        <dbReference type="EMBL" id="GLC53109.1"/>
    </source>
</evidence>
<feature type="cross-link" description="Glycyl lysine isopeptide (Lys-Gly) (interchain with G-Cter in SUMO2)" evidence="8">
    <location>
        <position position="277"/>
    </location>
</feature>
<organism evidence="12 13">
    <name type="scientific">Pleodorina starrii</name>
    <dbReference type="NCBI Taxonomy" id="330485"/>
    <lineage>
        <taxon>Eukaryota</taxon>
        <taxon>Viridiplantae</taxon>
        <taxon>Chlorophyta</taxon>
        <taxon>core chlorophytes</taxon>
        <taxon>Chlorophyceae</taxon>
        <taxon>CS clade</taxon>
        <taxon>Chlamydomonadales</taxon>
        <taxon>Volvocaceae</taxon>
        <taxon>Pleodorina</taxon>
    </lineage>
</organism>
<dbReference type="PROSITE" id="PS00108">
    <property type="entry name" value="PROTEIN_KINASE_ST"/>
    <property type="match status" value="1"/>
</dbReference>
<dbReference type="SUPFAM" id="SSF56112">
    <property type="entry name" value="Protein kinase-like (PK-like)"/>
    <property type="match status" value="1"/>
</dbReference>
<feature type="binding site" evidence="7">
    <location>
        <begin position="227"/>
        <end position="229"/>
    </location>
    <ligand>
        <name>ATP</name>
        <dbReference type="ChEBI" id="CHEBI:30616"/>
    </ligand>
</feature>
<dbReference type="InterPro" id="IPR008271">
    <property type="entry name" value="Ser/Thr_kinase_AS"/>
</dbReference>
<evidence type="ECO:0000256" key="6">
    <source>
        <dbReference type="PIRSR" id="PIRSR630616-1"/>
    </source>
</evidence>
<dbReference type="InterPro" id="IPR011009">
    <property type="entry name" value="Kinase-like_dom_sf"/>
</dbReference>
<evidence type="ECO:0000313" key="13">
    <source>
        <dbReference type="Proteomes" id="UP001165080"/>
    </source>
</evidence>